<keyword evidence="2" id="KW-1185">Reference proteome</keyword>
<dbReference type="HOGENOM" id="CLU_2543366_0_0_1"/>
<dbReference type="Proteomes" id="UP000054166">
    <property type="component" value="Unassembled WGS sequence"/>
</dbReference>
<reference evidence="2" key="2">
    <citation type="submission" date="2015-01" db="EMBL/GenBank/DDBJ databases">
        <title>Evolutionary Origins and Diversification of the Mycorrhizal Mutualists.</title>
        <authorList>
            <consortium name="DOE Joint Genome Institute"/>
            <consortium name="Mycorrhizal Genomics Consortium"/>
            <person name="Kohler A."/>
            <person name="Kuo A."/>
            <person name="Nagy L.G."/>
            <person name="Floudas D."/>
            <person name="Copeland A."/>
            <person name="Barry K.W."/>
            <person name="Cichocki N."/>
            <person name="Veneault-Fourrey C."/>
            <person name="LaButti K."/>
            <person name="Lindquist E.A."/>
            <person name="Lipzen A."/>
            <person name="Lundell T."/>
            <person name="Morin E."/>
            <person name="Murat C."/>
            <person name="Riley R."/>
            <person name="Ohm R."/>
            <person name="Sun H."/>
            <person name="Tunlid A."/>
            <person name="Henrissat B."/>
            <person name="Grigoriev I.V."/>
            <person name="Hibbett D.S."/>
            <person name="Martin F."/>
        </authorList>
    </citation>
    <scope>NUCLEOTIDE SEQUENCE [LARGE SCALE GENOMIC DNA]</scope>
    <source>
        <strain evidence="2">F 1598</strain>
    </source>
</reference>
<reference evidence="1 2" key="1">
    <citation type="submission" date="2014-04" db="EMBL/GenBank/DDBJ databases">
        <authorList>
            <consortium name="DOE Joint Genome Institute"/>
            <person name="Kuo A."/>
            <person name="Tarkka M."/>
            <person name="Buscot F."/>
            <person name="Kohler A."/>
            <person name="Nagy L.G."/>
            <person name="Floudas D."/>
            <person name="Copeland A."/>
            <person name="Barry K.W."/>
            <person name="Cichocki N."/>
            <person name="Veneault-Fourrey C."/>
            <person name="LaButti K."/>
            <person name="Lindquist E.A."/>
            <person name="Lipzen A."/>
            <person name="Lundell T."/>
            <person name="Morin E."/>
            <person name="Murat C."/>
            <person name="Sun H."/>
            <person name="Tunlid A."/>
            <person name="Henrissat B."/>
            <person name="Grigoriev I.V."/>
            <person name="Hibbett D.S."/>
            <person name="Martin F."/>
            <person name="Nordberg H.P."/>
            <person name="Cantor M.N."/>
            <person name="Hua S.X."/>
        </authorList>
    </citation>
    <scope>NUCLEOTIDE SEQUENCE [LARGE SCALE GENOMIC DNA]</scope>
    <source>
        <strain evidence="1 2">F 1598</strain>
    </source>
</reference>
<dbReference type="InParanoid" id="A0A0C3FP49"/>
<sequence length="83" mass="9475">MAPASASLFVGSRHPFDTSLPHHKQRIIDWSRPVGSSYQCFTRPTSPLPVPYMLSIFQFLLDSEKSRKFGDTWLPSQKSDHLL</sequence>
<name>A0A0C3FP49_PILCF</name>
<accession>A0A0C3FP49</accession>
<organism evidence="1 2">
    <name type="scientific">Piloderma croceum (strain F 1598)</name>
    <dbReference type="NCBI Taxonomy" id="765440"/>
    <lineage>
        <taxon>Eukaryota</taxon>
        <taxon>Fungi</taxon>
        <taxon>Dikarya</taxon>
        <taxon>Basidiomycota</taxon>
        <taxon>Agaricomycotina</taxon>
        <taxon>Agaricomycetes</taxon>
        <taxon>Agaricomycetidae</taxon>
        <taxon>Atheliales</taxon>
        <taxon>Atheliaceae</taxon>
        <taxon>Piloderma</taxon>
    </lineage>
</organism>
<dbReference type="AlphaFoldDB" id="A0A0C3FP49"/>
<dbReference type="EMBL" id="KN832984">
    <property type="protein sequence ID" value="KIM85620.1"/>
    <property type="molecule type" value="Genomic_DNA"/>
</dbReference>
<evidence type="ECO:0000313" key="2">
    <source>
        <dbReference type="Proteomes" id="UP000054166"/>
    </source>
</evidence>
<proteinExistence type="predicted"/>
<evidence type="ECO:0000313" key="1">
    <source>
        <dbReference type="EMBL" id="KIM85620.1"/>
    </source>
</evidence>
<gene>
    <name evidence="1" type="ORF">PILCRDRAFT_339630</name>
</gene>
<protein>
    <submittedName>
        <fullName evidence="1">Uncharacterized protein</fullName>
    </submittedName>
</protein>